<dbReference type="CDD" id="cd16013">
    <property type="entry name" value="AcpA"/>
    <property type="match status" value="1"/>
</dbReference>
<gene>
    <name evidence="8" type="ORF">GCM10009798_19540</name>
</gene>
<dbReference type="PANTHER" id="PTHR31956">
    <property type="entry name" value="NON-SPECIFIC PHOSPHOLIPASE C4-RELATED"/>
    <property type="match status" value="1"/>
</dbReference>
<dbReference type="EC" id="3.1.4.3" evidence="3"/>
<comment type="subcellular location">
    <subcellularLocation>
        <location evidence="1">Secreted</location>
        <location evidence="1">Cell wall</location>
    </subcellularLocation>
</comment>
<evidence type="ECO:0000256" key="2">
    <source>
        <dbReference type="ARBA" id="ARBA00009717"/>
    </source>
</evidence>
<dbReference type="Proteomes" id="UP001500571">
    <property type="component" value="Unassembled WGS sequence"/>
</dbReference>
<evidence type="ECO:0000313" key="8">
    <source>
        <dbReference type="EMBL" id="GAA1960042.1"/>
    </source>
</evidence>
<comment type="caution">
    <text evidence="8">The sequence shown here is derived from an EMBL/GenBank/DDBJ whole genome shotgun (WGS) entry which is preliminary data.</text>
</comment>
<evidence type="ECO:0000256" key="1">
    <source>
        <dbReference type="ARBA" id="ARBA00004191"/>
    </source>
</evidence>
<protein>
    <recommendedName>
        <fullName evidence="3">phospholipase C</fullName>
        <ecNumber evidence="3">3.1.4.3</ecNumber>
    </recommendedName>
</protein>
<dbReference type="InterPro" id="IPR006311">
    <property type="entry name" value="TAT_signal"/>
</dbReference>
<keyword evidence="5" id="KW-0378">Hydrolase</keyword>
<accession>A0ABN2QY79</accession>
<evidence type="ECO:0000256" key="6">
    <source>
        <dbReference type="ARBA" id="ARBA00023026"/>
    </source>
</evidence>
<evidence type="ECO:0000256" key="3">
    <source>
        <dbReference type="ARBA" id="ARBA00012018"/>
    </source>
</evidence>
<evidence type="ECO:0000256" key="4">
    <source>
        <dbReference type="ARBA" id="ARBA00022512"/>
    </source>
</evidence>
<keyword evidence="9" id="KW-1185">Reference proteome</keyword>
<dbReference type="EMBL" id="BAAAPB010000002">
    <property type="protein sequence ID" value="GAA1960042.1"/>
    <property type="molecule type" value="Genomic_DNA"/>
</dbReference>
<keyword evidence="6" id="KW-0843">Virulence</keyword>
<evidence type="ECO:0000256" key="7">
    <source>
        <dbReference type="ARBA" id="ARBA00048421"/>
    </source>
</evidence>
<dbReference type="RefSeq" id="WP_344044629.1">
    <property type="nucleotide sequence ID" value="NZ_BAAAPB010000002.1"/>
</dbReference>
<organism evidence="8 9">
    <name type="scientific">Nocardioides panacihumi</name>
    <dbReference type="NCBI Taxonomy" id="400774"/>
    <lineage>
        <taxon>Bacteria</taxon>
        <taxon>Bacillati</taxon>
        <taxon>Actinomycetota</taxon>
        <taxon>Actinomycetes</taxon>
        <taxon>Propionibacteriales</taxon>
        <taxon>Nocardioidaceae</taxon>
        <taxon>Nocardioides</taxon>
    </lineage>
</organism>
<proteinExistence type="inferred from homology"/>
<comment type="catalytic activity">
    <reaction evidence="7">
        <text>a 1,2-diacyl-sn-glycero-3-phosphocholine + H2O = phosphocholine + a 1,2-diacyl-sn-glycerol + H(+)</text>
        <dbReference type="Rhea" id="RHEA:10604"/>
        <dbReference type="ChEBI" id="CHEBI:15377"/>
        <dbReference type="ChEBI" id="CHEBI:15378"/>
        <dbReference type="ChEBI" id="CHEBI:17815"/>
        <dbReference type="ChEBI" id="CHEBI:57643"/>
        <dbReference type="ChEBI" id="CHEBI:295975"/>
        <dbReference type="EC" id="3.1.4.3"/>
    </reaction>
    <physiologicalReaction direction="left-to-right" evidence="7">
        <dbReference type="Rhea" id="RHEA:10605"/>
    </physiologicalReaction>
</comment>
<dbReference type="PANTHER" id="PTHR31956:SF1">
    <property type="entry name" value="NON-SPECIFIC PHOSPHOLIPASE C1"/>
    <property type="match status" value="1"/>
</dbReference>
<evidence type="ECO:0000256" key="5">
    <source>
        <dbReference type="ARBA" id="ARBA00022801"/>
    </source>
</evidence>
<name>A0ABN2QY79_9ACTN</name>
<dbReference type="PROSITE" id="PS51318">
    <property type="entry name" value="TAT"/>
    <property type="match status" value="1"/>
</dbReference>
<evidence type="ECO:0000313" key="9">
    <source>
        <dbReference type="Proteomes" id="UP001500571"/>
    </source>
</evidence>
<dbReference type="Gene3D" id="3.40.720.10">
    <property type="entry name" value="Alkaline Phosphatase, subunit A"/>
    <property type="match status" value="2"/>
</dbReference>
<dbReference type="InterPro" id="IPR017850">
    <property type="entry name" value="Alkaline_phosphatase_core_sf"/>
</dbReference>
<dbReference type="Pfam" id="PF04185">
    <property type="entry name" value="Phosphoesterase"/>
    <property type="match status" value="1"/>
</dbReference>
<sequence length="429" mass="46634">MTPPPDLSRRQVLAGAAGAAGALAVGSHADTASAATAPLPSPGASGIDHIVVLMMENRSFDHYLGWLEGADGRQAGLSYVDRDGVTRQTHHLTDYQGCAHPDPDHSYEGGRVQYNGGRCDGWLRAGENDEFAIGYYTQADLGFYGQAMPYWTTFDRYFSATLAETYPNRFYQHSARTDRLHNSTAIATMPTIWDRLADKGVPRAYYYVDVPFLALYGTKYVDIARTYPQFLADAAAGTLPAVSFLDPKFLDEGSGSSADDHPHADIRAGQSFVNQVYEAVTGGPAWARTALVVNYDEWGGFFDHVPPTVAPDATPEAGTGMRGFRTPALMVSPRARRGFVSHNVYDHTSVLKMIEWRWGLPPLTPRDAAARNIAEVLDFARAPNLTAPRWTVPTAVSAACGPEGTADYEDWHRLAALAATNGWRTGGVV</sequence>
<reference evidence="8 9" key="1">
    <citation type="journal article" date="2019" name="Int. J. Syst. Evol. Microbiol.">
        <title>The Global Catalogue of Microorganisms (GCM) 10K type strain sequencing project: providing services to taxonomists for standard genome sequencing and annotation.</title>
        <authorList>
            <consortium name="The Broad Institute Genomics Platform"/>
            <consortium name="The Broad Institute Genome Sequencing Center for Infectious Disease"/>
            <person name="Wu L."/>
            <person name="Ma J."/>
        </authorList>
    </citation>
    <scope>NUCLEOTIDE SEQUENCE [LARGE SCALE GENOMIC DNA]</scope>
    <source>
        <strain evidence="8 9">JCM 15309</strain>
    </source>
</reference>
<dbReference type="InterPro" id="IPR007312">
    <property type="entry name" value="Phosphoesterase"/>
</dbReference>
<keyword evidence="4" id="KW-0134">Cell wall</keyword>
<comment type="similarity">
    <text evidence="2">Belongs to the bacterial phospholipase C family.</text>
</comment>
<keyword evidence="4" id="KW-0964">Secreted</keyword>